<dbReference type="RefSeq" id="WP_349240135.1">
    <property type="nucleotide sequence ID" value="NZ_JAVTTO010000001.1"/>
</dbReference>
<evidence type="ECO:0000256" key="1">
    <source>
        <dbReference type="SAM" id="Phobius"/>
    </source>
</evidence>
<accession>A0ABU3LAW4</accession>
<evidence type="ECO:0000313" key="3">
    <source>
        <dbReference type="Proteomes" id="UP001257277"/>
    </source>
</evidence>
<dbReference type="EMBL" id="JAVTTO010000001">
    <property type="protein sequence ID" value="MDT7830879.1"/>
    <property type="molecule type" value="Genomic_DNA"/>
</dbReference>
<dbReference type="Proteomes" id="UP001257277">
    <property type="component" value="Unassembled WGS sequence"/>
</dbReference>
<proteinExistence type="predicted"/>
<keyword evidence="1" id="KW-1133">Transmembrane helix</keyword>
<comment type="caution">
    <text evidence="2">The sequence shown here is derived from an EMBL/GenBank/DDBJ whole genome shotgun (WGS) entry which is preliminary data.</text>
</comment>
<sequence length="95" mass="10995">MMSPKEQLEFCKKCEKKTFNQSVGIICSLTNAKPNFIESCDDYVIDPTEVIRNEVRAKIKKEETELNRMIFSWRTLVTIIVVIVIIAIKIAIRFA</sequence>
<name>A0ABU3LAW4_9FLAO</name>
<keyword evidence="1" id="KW-0472">Membrane</keyword>
<feature type="transmembrane region" description="Helical" evidence="1">
    <location>
        <begin position="71"/>
        <end position="92"/>
    </location>
</feature>
<keyword evidence="1" id="KW-0812">Transmembrane</keyword>
<organism evidence="2 3">
    <name type="scientific">Asprobacillus argus</name>
    <dbReference type="NCBI Taxonomy" id="3076534"/>
    <lineage>
        <taxon>Bacteria</taxon>
        <taxon>Pseudomonadati</taxon>
        <taxon>Bacteroidota</taxon>
        <taxon>Flavobacteriia</taxon>
        <taxon>Flavobacteriales</taxon>
        <taxon>Flavobacteriaceae</taxon>
        <taxon>Asprobacillus</taxon>
    </lineage>
</organism>
<reference evidence="2 3" key="1">
    <citation type="submission" date="2023-09" db="EMBL/GenBank/DDBJ databases">
        <title>Novel taxa isolated from Blanes Bay.</title>
        <authorList>
            <person name="Rey-Velasco X."/>
            <person name="Lucena T."/>
        </authorList>
    </citation>
    <scope>NUCLEOTIDE SEQUENCE [LARGE SCALE GENOMIC DNA]</scope>
    <source>
        <strain evidence="2 3">S356</strain>
    </source>
</reference>
<keyword evidence="3" id="KW-1185">Reference proteome</keyword>
<evidence type="ECO:0000313" key="2">
    <source>
        <dbReference type="EMBL" id="MDT7830879.1"/>
    </source>
</evidence>
<gene>
    <name evidence="2" type="ORF">RQM59_00720</name>
</gene>
<protein>
    <submittedName>
        <fullName evidence="2">Uncharacterized protein</fullName>
    </submittedName>
</protein>